<evidence type="ECO:0000313" key="1">
    <source>
        <dbReference type="EMBL" id="MDQ0996003.1"/>
    </source>
</evidence>
<protein>
    <submittedName>
        <fullName evidence="1">Uncharacterized protein</fullName>
    </submittedName>
</protein>
<sequence length="78" mass="8652">MFSRITKSAALVKGLVSDPIIKQLAIDTSLGKGFLDCQLRQRKDGTTYHVLKVSGGDTTVWVSLERESIVQLADFIRE</sequence>
<accession>A0ABU0S5G8</accession>
<dbReference type="EMBL" id="JAUSZT010000002">
    <property type="protein sequence ID" value="MDQ0996003.1"/>
    <property type="molecule type" value="Genomic_DNA"/>
</dbReference>
<proteinExistence type="predicted"/>
<comment type="caution">
    <text evidence="1">The sequence shown here is derived from an EMBL/GenBank/DDBJ whole genome shotgun (WGS) entry which is preliminary data.</text>
</comment>
<name>A0ABU0S5G8_9HYPH</name>
<evidence type="ECO:0000313" key="2">
    <source>
        <dbReference type="Proteomes" id="UP001237780"/>
    </source>
</evidence>
<dbReference type="Proteomes" id="UP001237780">
    <property type="component" value="Unassembled WGS sequence"/>
</dbReference>
<keyword evidence="2" id="KW-1185">Reference proteome</keyword>
<gene>
    <name evidence="1" type="ORF">QFZ34_001180</name>
</gene>
<organism evidence="1 2">
    <name type="scientific">Phyllobacterium ifriqiyense</name>
    <dbReference type="NCBI Taxonomy" id="314238"/>
    <lineage>
        <taxon>Bacteria</taxon>
        <taxon>Pseudomonadati</taxon>
        <taxon>Pseudomonadota</taxon>
        <taxon>Alphaproteobacteria</taxon>
        <taxon>Hyphomicrobiales</taxon>
        <taxon>Phyllobacteriaceae</taxon>
        <taxon>Phyllobacterium</taxon>
    </lineage>
</organism>
<reference evidence="1 2" key="1">
    <citation type="submission" date="2023-07" db="EMBL/GenBank/DDBJ databases">
        <title>Comparative genomics of wheat-associated soil bacteria to identify genetic determinants of phenazine resistance.</title>
        <authorList>
            <person name="Mouncey N."/>
        </authorList>
    </citation>
    <scope>NUCLEOTIDE SEQUENCE [LARGE SCALE GENOMIC DNA]</scope>
    <source>
        <strain evidence="1 2">W4I11</strain>
    </source>
</reference>